<evidence type="ECO:0000313" key="5">
    <source>
        <dbReference type="EMBL" id="BAM31687.1"/>
    </source>
</evidence>
<gene>
    <name evidence="5" type="ORF">HCBAA847_0440</name>
</gene>
<name>A0AAI8MMK2_9HELI</name>
<dbReference type="Gene3D" id="1.10.287.950">
    <property type="entry name" value="Methyl-accepting chemotaxis protein"/>
    <property type="match status" value="1"/>
</dbReference>
<dbReference type="PANTHER" id="PTHR32089:SF112">
    <property type="entry name" value="LYSOZYME-LIKE PROTEIN-RELATED"/>
    <property type="match status" value="1"/>
</dbReference>
<feature type="transmembrane region" description="Helical" evidence="3">
    <location>
        <begin position="333"/>
        <end position="354"/>
    </location>
</feature>
<evidence type="ECO:0000259" key="4">
    <source>
        <dbReference type="PROSITE" id="PS50111"/>
    </source>
</evidence>
<dbReference type="SUPFAM" id="SSF58104">
    <property type="entry name" value="Methyl-accepting chemotaxis protein (MCP) signaling domain"/>
    <property type="match status" value="1"/>
</dbReference>
<dbReference type="EMBL" id="AP012492">
    <property type="protein sequence ID" value="BAM31687.1"/>
    <property type="molecule type" value="Genomic_DNA"/>
</dbReference>
<feature type="domain" description="Methyl-accepting transducer" evidence="4">
    <location>
        <begin position="485"/>
        <end position="705"/>
    </location>
</feature>
<keyword evidence="3" id="KW-1133">Transmembrane helix</keyword>
<evidence type="ECO:0000256" key="2">
    <source>
        <dbReference type="PROSITE-ProRule" id="PRU00284"/>
    </source>
</evidence>
<dbReference type="GO" id="GO:0016020">
    <property type="term" value="C:membrane"/>
    <property type="evidence" value="ECO:0007669"/>
    <property type="project" value="InterPro"/>
</dbReference>
<keyword evidence="3" id="KW-0472">Membrane</keyword>
<dbReference type="Pfam" id="PF00015">
    <property type="entry name" value="MCPsignal"/>
    <property type="match status" value="1"/>
</dbReference>
<proteinExistence type="predicted"/>
<keyword evidence="1 2" id="KW-0807">Transducer</keyword>
<feature type="transmembrane region" description="Helical" evidence="3">
    <location>
        <begin position="12"/>
        <end position="32"/>
    </location>
</feature>
<dbReference type="GO" id="GO:0007165">
    <property type="term" value="P:signal transduction"/>
    <property type="evidence" value="ECO:0007669"/>
    <property type="project" value="UniProtKB-KW"/>
</dbReference>
<dbReference type="PROSITE" id="PS50111">
    <property type="entry name" value="CHEMOTAXIS_TRANSDUC_2"/>
    <property type="match status" value="1"/>
</dbReference>
<accession>A0AAI8MMK2</accession>
<evidence type="ECO:0000256" key="3">
    <source>
        <dbReference type="SAM" id="Phobius"/>
    </source>
</evidence>
<evidence type="ECO:0000313" key="6">
    <source>
        <dbReference type="Proteomes" id="UP000006036"/>
    </source>
</evidence>
<sequence>MSFFNRLSIGAKLVFVISFIVAICMAVVVFIISQTASSILSTESDKLLTNTAKRYQNFVQNIATETFENTLSSSKILSGLIDDGLKIDEKMLSTYLSSMLDSASYSVGSFIILSKDYTEKHQIVSKNKISSGELVLAFIDDKPAESGGIRGIRPNELLDASPRLLSKLQNNEVKTLSVLLSQQTKIDGKDYYYKTIFAPVFENGKVVGIIGNLLDLTSIEVRLGNPKLDVFNGARRFIIDQNGIVIFNSSKEYTLKSRLKRLDELNAHPSAKELIQAVMSKKDGIYTYHTLSGEPAKAAVSTFEVWENIGETWSVISFAPFEAIEEPLSTLQLVVISIGIVAIALISLIVFIFIRTTIVNRIRHISNALFEFFKYLNHQRKDAPNPLKIIAQDELGPMGIEINEDIEQTKLGLESDQALVAQSLQVIDKAKQGYIDSLIESKGSNPQLNNLRDSVNELLKLLMTGVGKDLNEINRVFESYVSLDFTTEVNNASGRVEVVTNTLGEEIRKMLHTSSNFAQNLSEEAKALAEAVNNLTNLTNSQASSLEQTAQAVEEITSSMQNVSGKTSEVIQQSEDIKNVIGIIRDIADQTNLLALNAAIEAARAGEHGRGFAVVADEVRKLAERTQKSLGEIEANTNLLVQSINDMGESIREQTTGVTQINEAISHLESVTQENVEIANSSAEISQRVDRVAKDILDDVNKKRF</sequence>
<dbReference type="Proteomes" id="UP000006036">
    <property type="component" value="Chromosome 1"/>
</dbReference>
<dbReference type="InterPro" id="IPR004089">
    <property type="entry name" value="MCPsignal_dom"/>
</dbReference>
<dbReference type="Gene3D" id="3.30.450.20">
    <property type="entry name" value="PAS domain"/>
    <property type="match status" value="1"/>
</dbReference>
<dbReference type="KEGG" id="hcb:HCBAA847_0440"/>
<dbReference type="RefSeq" id="WP_015453285.1">
    <property type="nucleotide sequence ID" value="NC_020555.1"/>
</dbReference>
<protein>
    <recommendedName>
        <fullName evidence="4">Methyl-accepting transducer domain-containing protein</fullName>
    </recommendedName>
</protein>
<dbReference type="SMART" id="SM00283">
    <property type="entry name" value="MA"/>
    <property type="match status" value="1"/>
</dbReference>
<organism evidence="5 6">
    <name type="scientific">Helicobacter cinaedi CCUG 18818 = ATCC BAA-847</name>
    <dbReference type="NCBI Taxonomy" id="537971"/>
    <lineage>
        <taxon>Bacteria</taxon>
        <taxon>Pseudomonadati</taxon>
        <taxon>Campylobacterota</taxon>
        <taxon>Epsilonproteobacteria</taxon>
        <taxon>Campylobacterales</taxon>
        <taxon>Helicobacteraceae</taxon>
        <taxon>Helicobacter</taxon>
    </lineage>
</organism>
<keyword evidence="3" id="KW-0812">Transmembrane</keyword>
<evidence type="ECO:0000256" key="1">
    <source>
        <dbReference type="ARBA" id="ARBA00023224"/>
    </source>
</evidence>
<dbReference type="PANTHER" id="PTHR32089">
    <property type="entry name" value="METHYL-ACCEPTING CHEMOTAXIS PROTEIN MCPB"/>
    <property type="match status" value="1"/>
</dbReference>
<dbReference type="AlphaFoldDB" id="A0AAI8MMK2"/>
<reference evidence="5 6" key="1">
    <citation type="journal article" date="2012" name="J. Bacteriol.">
        <title>Complete Genome Sequence of Helicobacter cinaedi Type Strain ATCC BAA-847.</title>
        <authorList>
            <person name="Miyoshi-Akiyama T."/>
            <person name="Takeshita N."/>
            <person name="Ohmagari N."/>
            <person name="Kirikae T."/>
        </authorList>
    </citation>
    <scope>NUCLEOTIDE SEQUENCE [LARGE SCALE GENOMIC DNA]</scope>
    <source>
        <strain evidence="5 6">ATCC BAA-847</strain>
    </source>
</reference>